<evidence type="ECO:0000256" key="2">
    <source>
        <dbReference type="ARBA" id="ARBA00008891"/>
    </source>
</evidence>
<evidence type="ECO:0000256" key="5">
    <source>
        <dbReference type="ARBA" id="ARBA00023085"/>
    </source>
</evidence>
<dbReference type="InterPro" id="IPR011050">
    <property type="entry name" value="Pectin_lyase_fold/virulence"/>
</dbReference>
<evidence type="ECO:0000256" key="1">
    <source>
        <dbReference type="ARBA" id="ARBA00005184"/>
    </source>
</evidence>
<gene>
    <name evidence="8" type="ORF">EJ03DRAFT_311880</name>
</gene>
<protein>
    <recommendedName>
        <fullName evidence="3">pectinesterase</fullName>
        <ecNumber evidence="3">3.1.1.11</ecNumber>
    </recommendedName>
</protein>
<proteinExistence type="inferred from homology"/>
<keyword evidence="6" id="KW-0732">Signal</keyword>
<dbReference type="Gene3D" id="2.160.20.10">
    <property type="entry name" value="Single-stranded right-handed beta-helix, Pectin lyase-like"/>
    <property type="match status" value="1"/>
</dbReference>
<dbReference type="InterPro" id="IPR012334">
    <property type="entry name" value="Pectin_lyas_fold"/>
</dbReference>
<feature type="chain" id="PRO_5026167930" description="pectinesterase" evidence="6">
    <location>
        <begin position="21"/>
        <end position="387"/>
    </location>
</feature>
<dbReference type="PANTHER" id="PTHR31321">
    <property type="entry name" value="ACYL-COA THIOESTER HYDROLASE YBHC-RELATED"/>
    <property type="match status" value="1"/>
</dbReference>
<name>A0A6G1LAG3_9PEZI</name>
<dbReference type="SUPFAM" id="SSF51126">
    <property type="entry name" value="Pectin lyase-like"/>
    <property type="match status" value="1"/>
</dbReference>
<dbReference type="GO" id="GO:0042545">
    <property type="term" value="P:cell wall modification"/>
    <property type="evidence" value="ECO:0007669"/>
    <property type="project" value="InterPro"/>
</dbReference>
<dbReference type="InterPro" id="IPR000070">
    <property type="entry name" value="Pectinesterase_cat"/>
</dbReference>
<evidence type="ECO:0000313" key="8">
    <source>
        <dbReference type="EMBL" id="KAF2769559.1"/>
    </source>
</evidence>
<comment type="pathway">
    <text evidence="1">Glycan metabolism; pectin degradation; 2-dehydro-3-deoxy-D-gluconate from pectin: step 1/5.</text>
</comment>
<dbReference type="Proteomes" id="UP000799436">
    <property type="component" value="Unassembled WGS sequence"/>
</dbReference>
<dbReference type="EMBL" id="ML995832">
    <property type="protein sequence ID" value="KAF2769559.1"/>
    <property type="molecule type" value="Genomic_DNA"/>
</dbReference>
<evidence type="ECO:0000256" key="4">
    <source>
        <dbReference type="ARBA" id="ARBA00022801"/>
    </source>
</evidence>
<dbReference type="Pfam" id="PF01095">
    <property type="entry name" value="Pectinesterase"/>
    <property type="match status" value="1"/>
</dbReference>
<organism evidence="8 9">
    <name type="scientific">Teratosphaeria nubilosa</name>
    <dbReference type="NCBI Taxonomy" id="161662"/>
    <lineage>
        <taxon>Eukaryota</taxon>
        <taxon>Fungi</taxon>
        <taxon>Dikarya</taxon>
        <taxon>Ascomycota</taxon>
        <taxon>Pezizomycotina</taxon>
        <taxon>Dothideomycetes</taxon>
        <taxon>Dothideomycetidae</taxon>
        <taxon>Mycosphaerellales</taxon>
        <taxon>Teratosphaeriaceae</taxon>
        <taxon>Teratosphaeria</taxon>
    </lineage>
</organism>
<keyword evidence="5" id="KW-0063">Aspartyl esterase</keyword>
<dbReference type="OrthoDB" id="2019149at2759"/>
<evidence type="ECO:0000256" key="6">
    <source>
        <dbReference type="SAM" id="SignalP"/>
    </source>
</evidence>
<dbReference type="GO" id="GO:0030599">
    <property type="term" value="F:pectinesterase activity"/>
    <property type="evidence" value="ECO:0007669"/>
    <property type="project" value="UniProtKB-EC"/>
</dbReference>
<accession>A0A6G1LAG3</accession>
<evidence type="ECO:0000259" key="7">
    <source>
        <dbReference type="Pfam" id="PF01095"/>
    </source>
</evidence>
<feature type="signal peptide" evidence="6">
    <location>
        <begin position="1"/>
        <end position="20"/>
    </location>
</feature>
<dbReference type="GO" id="GO:0045490">
    <property type="term" value="P:pectin catabolic process"/>
    <property type="evidence" value="ECO:0007669"/>
    <property type="project" value="UniProtKB-UniPathway"/>
</dbReference>
<keyword evidence="4" id="KW-0378">Hydrolase</keyword>
<keyword evidence="9" id="KW-1185">Reference proteome</keyword>
<dbReference type="EC" id="3.1.1.11" evidence="3"/>
<reference evidence="8" key="1">
    <citation type="journal article" date="2020" name="Stud. Mycol.">
        <title>101 Dothideomycetes genomes: a test case for predicting lifestyles and emergence of pathogens.</title>
        <authorList>
            <person name="Haridas S."/>
            <person name="Albert R."/>
            <person name="Binder M."/>
            <person name="Bloem J."/>
            <person name="Labutti K."/>
            <person name="Salamov A."/>
            <person name="Andreopoulos B."/>
            <person name="Baker S."/>
            <person name="Barry K."/>
            <person name="Bills G."/>
            <person name="Bluhm B."/>
            <person name="Cannon C."/>
            <person name="Castanera R."/>
            <person name="Culley D."/>
            <person name="Daum C."/>
            <person name="Ezra D."/>
            <person name="Gonzalez J."/>
            <person name="Henrissat B."/>
            <person name="Kuo A."/>
            <person name="Liang C."/>
            <person name="Lipzen A."/>
            <person name="Lutzoni F."/>
            <person name="Magnuson J."/>
            <person name="Mondo S."/>
            <person name="Nolan M."/>
            <person name="Ohm R."/>
            <person name="Pangilinan J."/>
            <person name="Park H.-J."/>
            <person name="Ramirez L."/>
            <person name="Alfaro M."/>
            <person name="Sun H."/>
            <person name="Tritt A."/>
            <person name="Yoshinaga Y."/>
            <person name="Zwiers L.-H."/>
            <person name="Turgeon B."/>
            <person name="Goodwin S."/>
            <person name="Spatafora J."/>
            <person name="Crous P."/>
            <person name="Grigoriev I."/>
        </authorList>
    </citation>
    <scope>NUCLEOTIDE SEQUENCE</scope>
    <source>
        <strain evidence="8">CBS 116005</strain>
    </source>
</reference>
<dbReference type="PANTHER" id="PTHR31321:SF137">
    <property type="entry name" value="PECTIN METHYL ESTERASE (EUROFUNG)"/>
    <property type="match status" value="1"/>
</dbReference>
<dbReference type="AlphaFoldDB" id="A0A6G1LAG3"/>
<dbReference type="UniPathway" id="UPA00545">
    <property type="reaction ID" value="UER00823"/>
</dbReference>
<feature type="domain" description="Pectinesterase catalytic" evidence="7">
    <location>
        <begin position="169"/>
        <end position="361"/>
    </location>
</feature>
<sequence length="387" mass="41768">MYRFSFTSTALLACVATTAALANRADCQRATPNPLTGCPDNTLVVGPTQKFTSVQQAVLSIPNDTAPYTILILAGDYKEQVNITRQAPVTLLGQTNDPNDPTKNTVNIIWSDATGNAQHKYDNALTSTLTVAPNFNASATGSGITGNPVPPNTPLGSVDLKGYNVNFLNNFAPYSAGPSLAVGVSYANASFYHCQFMSEQDTVYVGKIANVYLFECIVGGQTDFLYGFGALYVEKSQLLLRGCGGGMTAWKGSNTTFRNKYGVYVNDSSVTAANTTVKIKGKCALGRPWNADMRSIFSYTYLDDSVKPSGYIAWSDTDPRIGPNTTMAEYQNRGPGFDPAGRAAASGITIEMTAEQYEPYSEPAKVFQFPFEEREGNIGWIDTEPRC</sequence>
<evidence type="ECO:0000256" key="3">
    <source>
        <dbReference type="ARBA" id="ARBA00013229"/>
    </source>
</evidence>
<evidence type="ECO:0000313" key="9">
    <source>
        <dbReference type="Proteomes" id="UP000799436"/>
    </source>
</evidence>
<comment type="similarity">
    <text evidence="2">Belongs to the pectinesterase family.</text>
</comment>